<dbReference type="CDD" id="cd13440">
    <property type="entry name" value="CamS_repeat_2"/>
    <property type="match status" value="1"/>
</dbReference>
<evidence type="ECO:0000256" key="2">
    <source>
        <dbReference type="SAM" id="SignalP"/>
    </source>
</evidence>
<keyword evidence="4" id="KW-1185">Reference proteome</keyword>
<comment type="caution">
    <text evidence="3">The sequence shown here is derived from an EMBL/GenBank/DDBJ whole genome shotgun (WGS) entry which is preliminary data.</text>
</comment>
<organism evidence="3 4">
    <name type="scientific">Marinococcus halophilus</name>
    <dbReference type="NCBI Taxonomy" id="1371"/>
    <lineage>
        <taxon>Bacteria</taxon>
        <taxon>Bacillati</taxon>
        <taxon>Bacillota</taxon>
        <taxon>Bacilli</taxon>
        <taxon>Bacillales</taxon>
        <taxon>Bacillaceae</taxon>
        <taxon>Marinococcus</taxon>
    </lineage>
</organism>
<protein>
    <submittedName>
        <fullName evidence="3">Putative lipoprotein YerH</fullName>
    </submittedName>
</protein>
<reference evidence="3 4" key="1">
    <citation type="submission" date="2019-07" db="EMBL/GenBank/DDBJ databases">
        <title>Whole genome shotgun sequence of Marinococcus halophilus NBRC 102359.</title>
        <authorList>
            <person name="Hosoyama A."/>
            <person name="Uohara A."/>
            <person name="Ohji S."/>
            <person name="Ichikawa N."/>
        </authorList>
    </citation>
    <scope>NUCLEOTIDE SEQUENCE [LARGE SCALE GENOMIC DNA]</scope>
    <source>
        <strain evidence="3 4">NBRC 102359</strain>
    </source>
</reference>
<dbReference type="EMBL" id="BJUN01000007">
    <property type="protein sequence ID" value="GEK58665.1"/>
    <property type="molecule type" value="Genomic_DNA"/>
</dbReference>
<dbReference type="AlphaFoldDB" id="A0A510Y5R3"/>
<keyword evidence="2" id="KW-0732">Signal</keyword>
<dbReference type="OrthoDB" id="9795361at2"/>
<dbReference type="InterPro" id="IPR011426">
    <property type="entry name" value="CamS"/>
</dbReference>
<keyword evidence="3" id="KW-0449">Lipoprotein</keyword>
<evidence type="ECO:0000313" key="3">
    <source>
        <dbReference type="EMBL" id="GEK58665.1"/>
    </source>
</evidence>
<dbReference type="STRING" id="1371.GCA_900166605_00828"/>
<dbReference type="PROSITE" id="PS51257">
    <property type="entry name" value="PROKAR_LIPOPROTEIN"/>
    <property type="match status" value="1"/>
</dbReference>
<evidence type="ECO:0000313" key="4">
    <source>
        <dbReference type="Proteomes" id="UP000321051"/>
    </source>
</evidence>
<accession>A0A510Y5R3</accession>
<sequence>MRKRAGLVIAASVFALSGCGLFGGGESETEDSQPESEEDLSLSAGIPSLDEYYRAVLTDDGEYVTGESRGLSSAVVYNRFDLERMEIGMQELASEEFSQDNYYFREGQIIKRDELNNWLLREGEKEDGQSTTRPSGLNPPLAGSEGDGFEERERGQPRTMSNLLEHNYMEEGSNGSLELGGIVIGLSMNETYYFREEYEDGTYGPWLEESISEENALEDAKRIAGEITERLRNNDRENADRIEEVPIMFTVFQEAPRDSSVPGTFIATGMAEPGQEPGNWNELNESNYLFPSSEAEENNRSDSEMFNEFSNEVNTFFAETVGVVGEGHYVNGELDSMRVDIPIQFYSKTEIIAFTQHVADKVEDIFPSSLEVEVNINSSAGQEALITKEPGEDMYVHVYNE</sequence>
<feature type="signal peptide" evidence="2">
    <location>
        <begin position="1"/>
        <end position="22"/>
    </location>
</feature>
<feature type="chain" id="PRO_5039261555" evidence="2">
    <location>
        <begin position="23"/>
        <end position="401"/>
    </location>
</feature>
<dbReference type="CDD" id="cd13441">
    <property type="entry name" value="CamS_repeat_1"/>
    <property type="match status" value="1"/>
</dbReference>
<name>A0A510Y5R3_MARHA</name>
<gene>
    <name evidence="3" type="primary">yerH</name>
    <name evidence="3" type="ORF">MHA01_15700</name>
</gene>
<evidence type="ECO:0000256" key="1">
    <source>
        <dbReference type="SAM" id="MobiDB-lite"/>
    </source>
</evidence>
<dbReference type="Gene3D" id="3.10.570.10">
    <property type="entry name" value="sex pheromone staph- cam373 precursor domain"/>
    <property type="match status" value="1"/>
</dbReference>
<dbReference type="Pfam" id="PF07537">
    <property type="entry name" value="CamS"/>
    <property type="match status" value="1"/>
</dbReference>
<feature type="region of interest" description="Disordered" evidence="1">
    <location>
        <begin position="123"/>
        <end position="156"/>
    </location>
</feature>
<proteinExistence type="predicted"/>
<dbReference type="RefSeq" id="WP_143745376.1">
    <property type="nucleotide sequence ID" value="NZ_BJUN01000007.1"/>
</dbReference>
<dbReference type="Proteomes" id="UP000321051">
    <property type="component" value="Unassembled WGS sequence"/>
</dbReference>
<dbReference type="PIRSF" id="PIRSF012509">
    <property type="entry name" value="CamS"/>
    <property type="match status" value="1"/>
</dbReference>